<dbReference type="PANTHER" id="PTHR10961">
    <property type="entry name" value="PEROXISOMAL SARCOSINE OXIDASE"/>
    <property type="match status" value="1"/>
</dbReference>
<sequence length="408" mass="43610">MSGPPPPGRPIPDVSPIDHRHARNVILGAGAMGAAAAYHLARRGEPVLLVEQFEAGHDRGSSHGAARIIRHSYADVLYSRLMPEAFAAWRRLEAEAGELLYVKIGGLSLCPPGVDYVARVASSLEEVGVPHRRLRGAEVRRAYPSFAVPDEFDAVFEPDAGLISASRAIAAQIELARRLGAGTTEVLERCPIRRIDLDGERPALLADRLRITADRLIVAAGPWAGRLLPGLADRLRPTRQQVLYLGPDPIGPFAIGRLPAFICKGASPSEAFYGMPDFLGTGVKVARHSGPDCDPDAVDRAVDASYVDLVRDFLRGVLPSLADAPLLRSEVCLYTEAPDAHFLLGPLPGRPGVIVASPCSGHGFKFSCLIGRILADLALDDIPGIDIDLWRPGGHRGDAIGPTGGHDR</sequence>
<gene>
    <name evidence="6" type="primary">soxA_2</name>
    <name evidence="6" type="ORF">ElP_25570</name>
</gene>
<organism evidence="6 7">
    <name type="scientific">Tautonia plasticadhaerens</name>
    <dbReference type="NCBI Taxonomy" id="2527974"/>
    <lineage>
        <taxon>Bacteria</taxon>
        <taxon>Pseudomonadati</taxon>
        <taxon>Planctomycetota</taxon>
        <taxon>Planctomycetia</taxon>
        <taxon>Isosphaerales</taxon>
        <taxon>Isosphaeraceae</taxon>
        <taxon>Tautonia</taxon>
    </lineage>
</organism>
<dbReference type="Gene3D" id="3.30.9.10">
    <property type="entry name" value="D-Amino Acid Oxidase, subunit A, domain 2"/>
    <property type="match status" value="1"/>
</dbReference>
<name>A0A518H1E2_9BACT</name>
<evidence type="ECO:0000256" key="4">
    <source>
        <dbReference type="ARBA" id="ARBA00023002"/>
    </source>
</evidence>
<dbReference type="GO" id="GO:0050660">
    <property type="term" value="F:flavin adenine dinucleotide binding"/>
    <property type="evidence" value="ECO:0007669"/>
    <property type="project" value="InterPro"/>
</dbReference>
<keyword evidence="4 6" id="KW-0560">Oxidoreductase</keyword>
<keyword evidence="3" id="KW-0274">FAD</keyword>
<proteinExistence type="predicted"/>
<dbReference type="InterPro" id="IPR045170">
    <property type="entry name" value="MTOX"/>
</dbReference>
<dbReference type="Pfam" id="PF01266">
    <property type="entry name" value="DAO"/>
    <property type="match status" value="1"/>
</dbReference>
<keyword evidence="2" id="KW-0285">Flavoprotein</keyword>
<evidence type="ECO:0000256" key="1">
    <source>
        <dbReference type="ARBA" id="ARBA00001974"/>
    </source>
</evidence>
<dbReference type="NCBIfam" id="NF008425">
    <property type="entry name" value="PRK11259.1"/>
    <property type="match status" value="1"/>
</dbReference>
<comment type="cofactor">
    <cofactor evidence="1">
        <name>FAD</name>
        <dbReference type="ChEBI" id="CHEBI:57692"/>
    </cofactor>
</comment>
<evidence type="ECO:0000256" key="3">
    <source>
        <dbReference type="ARBA" id="ARBA00022827"/>
    </source>
</evidence>
<evidence type="ECO:0000259" key="5">
    <source>
        <dbReference type="Pfam" id="PF01266"/>
    </source>
</evidence>
<dbReference type="KEGG" id="tpla:ElP_25570"/>
<evidence type="ECO:0000313" key="7">
    <source>
        <dbReference type="Proteomes" id="UP000317835"/>
    </source>
</evidence>
<protein>
    <submittedName>
        <fullName evidence="6">Monomeric sarcosine oxidase</fullName>
        <ecNumber evidence="6">1.5.3.1</ecNumber>
    </submittedName>
</protein>
<evidence type="ECO:0000256" key="2">
    <source>
        <dbReference type="ARBA" id="ARBA00022630"/>
    </source>
</evidence>
<dbReference type="Proteomes" id="UP000317835">
    <property type="component" value="Chromosome"/>
</dbReference>
<dbReference type="GO" id="GO:0008115">
    <property type="term" value="F:sarcosine oxidase activity"/>
    <property type="evidence" value="ECO:0007669"/>
    <property type="project" value="UniProtKB-EC"/>
</dbReference>
<reference evidence="6 7" key="1">
    <citation type="submission" date="2019-02" db="EMBL/GenBank/DDBJ databases">
        <title>Deep-cultivation of Planctomycetes and their phenomic and genomic characterization uncovers novel biology.</title>
        <authorList>
            <person name="Wiegand S."/>
            <person name="Jogler M."/>
            <person name="Boedeker C."/>
            <person name="Pinto D."/>
            <person name="Vollmers J."/>
            <person name="Rivas-Marin E."/>
            <person name="Kohn T."/>
            <person name="Peeters S.H."/>
            <person name="Heuer A."/>
            <person name="Rast P."/>
            <person name="Oberbeckmann S."/>
            <person name="Bunk B."/>
            <person name="Jeske O."/>
            <person name="Meyerdierks A."/>
            <person name="Storesund J.E."/>
            <person name="Kallscheuer N."/>
            <person name="Luecker S."/>
            <person name="Lage O.M."/>
            <person name="Pohl T."/>
            <person name="Merkel B.J."/>
            <person name="Hornburger P."/>
            <person name="Mueller R.-W."/>
            <person name="Bruemmer F."/>
            <person name="Labrenz M."/>
            <person name="Spormann A.M."/>
            <person name="Op den Camp H."/>
            <person name="Overmann J."/>
            <person name="Amann R."/>
            <person name="Jetten M.S.M."/>
            <person name="Mascher T."/>
            <person name="Medema M.H."/>
            <person name="Devos D.P."/>
            <person name="Kaster A.-K."/>
            <person name="Ovreas L."/>
            <person name="Rohde M."/>
            <person name="Galperin M.Y."/>
            <person name="Jogler C."/>
        </authorList>
    </citation>
    <scope>NUCLEOTIDE SEQUENCE [LARGE SCALE GENOMIC DNA]</scope>
    <source>
        <strain evidence="6 7">ElP</strain>
    </source>
</reference>
<dbReference type="AlphaFoldDB" id="A0A518H1E2"/>
<dbReference type="RefSeq" id="WP_261344419.1">
    <property type="nucleotide sequence ID" value="NZ_CP036426.1"/>
</dbReference>
<dbReference type="EC" id="1.5.3.1" evidence="6"/>
<accession>A0A518H1E2</accession>
<evidence type="ECO:0000313" key="6">
    <source>
        <dbReference type="EMBL" id="QDV34665.1"/>
    </source>
</evidence>
<dbReference type="InterPro" id="IPR006076">
    <property type="entry name" value="FAD-dep_OxRdtase"/>
</dbReference>
<dbReference type="SUPFAM" id="SSF51905">
    <property type="entry name" value="FAD/NAD(P)-binding domain"/>
    <property type="match status" value="1"/>
</dbReference>
<dbReference type="InterPro" id="IPR036188">
    <property type="entry name" value="FAD/NAD-bd_sf"/>
</dbReference>
<dbReference type="Gene3D" id="3.50.50.60">
    <property type="entry name" value="FAD/NAD(P)-binding domain"/>
    <property type="match status" value="1"/>
</dbReference>
<dbReference type="EMBL" id="CP036426">
    <property type="protein sequence ID" value="QDV34665.1"/>
    <property type="molecule type" value="Genomic_DNA"/>
</dbReference>
<keyword evidence="7" id="KW-1185">Reference proteome</keyword>
<dbReference type="PANTHER" id="PTHR10961:SF7">
    <property type="entry name" value="FAD DEPENDENT OXIDOREDUCTASE DOMAIN-CONTAINING PROTEIN"/>
    <property type="match status" value="1"/>
</dbReference>
<dbReference type="SUPFAM" id="SSF54373">
    <property type="entry name" value="FAD-linked reductases, C-terminal domain"/>
    <property type="match status" value="1"/>
</dbReference>
<feature type="domain" description="FAD dependent oxidoreductase" evidence="5">
    <location>
        <begin position="25"/>
        <end position="377"/>
    </location>
</feature>